<name>A0A395LWX4_9BACT</name>
<dbReference type="Proteomes" id="UP000266389">
    <property type="component" value="Unassembled WGS sequence"/>
</dbReference>
<evidence type="ECO:0000256" key="1">
    <source>
        <dbReference type="SAM" id="MobiDB-lite"/>
    </source>
</evidence>
<proteinExistence type="predicted"/>
<dbReference type="EMBL" id="PHFL01000070">
    <property type="protein sequence ID" value="RFM23105.1"/>
    <property type="molecule type" value="Genomic_DNA"/>
</dbReference>
<accession>A0A395LWX4</accession>
<organism evidence="2 3">
    <name type="scientific">Candidatus Thermochlorobacter aerophilus</name>
    <dbReference type="NCBI Taxonomy" id="1868324"/>
    <lineage>
        <taxon>Bacteria</taxon>
        <taxon>Pseudomonadati</taxon>
        <taxon>Chlorobiota</taxon>
        <taxon>Chlorobiia</taxon>
        <taxon>Chlorobiales</taxon>
        <taxon>Candidatus Thermochlorobacteriaceae</taxon>
        <taxon>Candidatus Thermochlorobacter</taxon>
    </lineage>
</organism>
<feature type="compositionally biased region" description="Polar residues" evidence="1">
    <location>
        <begin position="50"/>
        <end position="64"/>
    </location>
</feature>
<reference evidence="2 3" key="1">
    <citation type="journal article" date="2011" name="ISME J.">
        <title>Community ecology of hot spring cyanobacterial mats: predominant populations and their functional potential.</title>
        <authorList>
            <person name="Klatt C.G."/>
            <person name="Wood J.M."/>
            <person name="Rusch D.B."/>
            <person name="Bateson M.M."/>
            <person name="Hamamura N."/>
            <person name="Heidelberg J.F."/>
            <person name="Grossman A.R."/>
            <person name="Bhaya D."/>
            <person name="Cohan F.M."/>
            <person name="Kuhl M."/>
            <person name="Bryant D.A."/>
            <person name="Ward D.M."/>
        </authorList>
    </citation>
    <scope>NUCLEOTIDE SEQUENCE [LARGE SCALE GENOMIC DNA]</scope>
    <source>
        <strain evidence="2">OS</strain>
    </source>
</reference>
<protein>
    <submittedName>
        <fullName evidence="2">Uncharacterized protein</fullName>
    </submittedName>
</protein>
<dbReference type="AlphaFoldDB" id="A0A395LWX4"/>
<comment type="caution">
    <text evidence="2">The sequence shown here is derived from an EMBL/GenBank/DDBJ whole genome shotgun (WGS) entry which is preliminary data.</text>
</comment>
<evidence type="ECO:0000313" key="2">
    <source>
        <dbReference type="EMBL" id="RFM23105.1"/>
    </source>
</evidence>
<feature type="region of interest" description="Disordered" evidence="1">
    <location>
        <begin position="39"/>
        <end position="64"/>
    </location>
</feature>
<gene>
    <name evidence="2" type="ORF">D0433_12605</name>
</gene>
<evidence type="ECO:0000313" key="3">
    <source>
        <dbReference type="Proteomes" id="UP000266389"/>
    </source>
</evidence>
<sequence length="64" mass="7491">MVHKRVLEPVLEPESNRAGLALKNFLHYTRAEHKRKAVQALHKPQEHTALMTQDHSITKQQNKR</sequence>